<dbReference type="Pfam" id="PF00005">
    <property type="entry name" value="ABC_tran"/>
    <property type="match status" value="1"/>
</dbReference>
<evidence type="ECO:0000259" key="5">
    <source>
        <dbReference type="PROSITE" id="PS50893"/>
    </source>
</evidence>
<name>A0ABV3IBN6_9BACI</name>
<dbReference type="Proteomes" id="UP001552502">
    <property type="component" value="Unassembled WGS sequence"/>
</dbReference>
<dbReference type="PANTHER" id="PTHR42798:SF4">
    <property type="entry name" value="ABC TRANSPORTER DOMAIN-CONTAINING PROTEIN"/>
    <property type="match status" value="1"/>
</dbReference>
<dbReference type="SMART" id="SM00382">
    <property type="entry name" value="AAA"/>
    <property type="match status" value="1"/>
</dbReference>
<dbReference type="InterPro" id="IPR003593">
    <property type="entry name" value="AAA+_ATPase"/>
</dbReference>
<organism evidence="6 7">
    <name type="scientific">Bacillus proteolyticus</name>
    <dbReference type="NCBI Taxonomy" id="2026192"/>
    <lineage>
        <taxon>Bacteria</taxon>
        <taxon>Bacillati</taxon>
        <taxon>Bacillota</taxon>
        <taxon>Bacilli</taxon>
        <taxon>Bacillales</taxon>
        <taxon>Bacillaceae</taxon>
        <taxon>Bacillus</taxon>
        <taxon>Bacillus cereus group</taxon>
    </lineage>
</organism>
<keyword evidence="2" id="KW-0813">Transport</keyword>
<comment type="caution">
    <text evidence="6">The sequence shown here is derived from an EMBL/GenBank/DDBJ whole genome shotgun (WGS) entry which is preliminary data.</text>
</comment>
<keyword evidence="4 6" id="KW-0067">ATP-binding</keyword>
<evidence type="ECO:0000256" key="3">
    <source>
        <dbReference type="ARBA" id="ARBA00022741"/>
    </source>
</evidence>
<dbReference type="PROSITE" id="PS00211">
    <property type="entry name" value="ABC_TRANSPORTER_1"/>
    <property type="match status" value="1"/>
</dbReference>
<dbReference type="RefSeq" id="WP_199640003.1">
    <property type="nucleotide sequence ID" value="NZ_JBEGIE010000041.1"/>
</dbReference>
<reference evidence="6 7" key="1">
    <citation type="journal article" date="2023" name="Proc. Natl. Acad. Sci. U.S.A.">
        <title>Bacterial tolerance to host-exuded specialized metabolites structures the maize root microbiome.</title>
        <authorList>
            <person name="Thoenen L."/>
            <person name="Giroud C."/>
            <person name="Kreuzer M."/>
            <person name="Waelchli J."/>
            <person name="Gfeller V."/>
            <person name="Deslandes-Herold G."/>
            <person name="Mateo P."/>
            <person name="Robert C.A.M."/>
            <person name="Ahrens C.H."/>
            <person name="Rubio-Somoza I."/>
            <person name="Bruggmann R."/>
            <person name="Erb M."/>
            <person name="Schlaeppi K."/>
        </authorList>
    </citation>
    <scope>NUCLEOTIDE SEQUENCE [LARGE SCALE GENOMIC DNA]</scope>
    <source>
        <strain evidence="6 7">LBA1-1-1.1</strain>
    </source>
</reference>
<comment type="similarity">
    <text evidence="1">Belongs to the ABC transporter superfamily.</text>
</comment>
<protein>
    <submittedName>
        <fullName evidence="6">ABC transporter ATP-binding protein</fullName>
    </submittedName>
</protein>
<evidence type="ECO:0000313" key="7">
    <source>
        <dbReference type="Proteomes" id="UP001552502"/>
    </source>
</evidence>
<dbReference type="InterPro" id="IPR027417">
    <property type="entry name" value="P-loop_NTPase"/>
</dbReference>
<feature type="domain" description="ABC transporter" evidence="5">
    <location>
        <begin position="2"/>
        <end position="220"/>
    </location>
</feature>
<gene>
    <name evidence="6" type="ORF">MRBLBA1_002508</name>
</gene>
<keyword evidence="7" id="KW-1185">Reference proteome</keyword>
<keyword evidence="3" id="KW-0547">Nucleotide-binding</keyword>
<evidence type="ECO:0000313" key="6">
    <source>
        <dbReference type="EMBL" id="MEV4911728.1"/>
    </source>
</evidence>
<proteinExistence type="inferred from homology"/>
<dbReference type="InterPro" id="IPR017871">
    <property type="entry name" value="ABC_transporter-like_CS"/>
</dbReference>
<dbReference type="GO" id="GO:0005524">
    <property type="term" value="F:ATP binding"/>
    <property type="evidence" value="ECO:0007669"/>
    <property type="project" value="UniProtKB-KW"/>
</dbReference>
<evidence type="ECO:0000256" key="1">
    <source>
        <dbReference type="ARBA" id="ARBA00005417"/>
    </source>
</evidence>
<evidence type="ECO:0000256" key="4">
    <source>
        <dbReference type="ARBA" id="ARBA00022840"/>
    </source>
</evidence>
<dbReference type="PROSITE" id="PS50893">
    <property type="entry name" value="ABC_TRANSPORTER_2"/>
    <property type="match status" value="1"/>
</dbReference>
<sequence>MIELNNISKVYNKSKANEVKVLQNIDLKIEKSSMLAIMGPSGSGKSTLLNIFGCLDIPSMGTYKLYNQELQSLNRRKLATIRNEYFGFVVQDFALIEDYTVMKNVEIPILYSKDKTNKKERVLSILERLGMKEKASEYAYNLSGGQRQRVAIARALINNPDIILADEPTGALDQRTGQQVLDIFKSIHQEQKKTILIVTHDDRVAKQCDGIINIVDGKVY</sequence>
<dbReference type="SUPFAM" id="SSF52540">
    <property type="entry name" value="P-loop containing nucleoside triphosphate hydrolases"/>
    <property type="match status" value="1"/>
</dbReference>
<dbReference type="PANTHER" id="PTHR42798">
    <property type="entry name" value="LIPOPROTEIN-RELEASING SYSTEM ATP-BINDING PROTEIN LOLD"/>
    <property type="match status" value="1"/>
</dbReference>
<dbReference type="EMBL" id="JBEGIE010000041">
    <property type="protein sequence ID" value="MEV4911728.1"/>
    <property type="molecule type" value="Genomic_DNA"/>
</dbReference>
<dbReference type="InterPro" id="IPR017911">
    <property type="entry name" value="MacB-like_ATP-bd"/>
</dbReference>
<dbReference type="InterPro" id="IPR003439">
    <property type="entry name" value="ABC_transporter-like_ATP-bd"/>
</dbReference>
<dbReference type="CDD" id="cd03255">
    <property type="entry name" value="ABC_MJ0796_LolCDE_FtsE"/>
    <property type="match status" value="1"/>
</dbReference>
<accession>A0ABV3IBN6</accession>
<dbReference type="Gene3D" id="3.40.50.300">
    <property type="entry name" value="P-loop containing nucleotide triphosphate hydrolases"/>
    <property type="match status" value="1"/>
</dbReference>
<evidence type="ECO:0000256" key="2">
    <source>
        <dbReference type="ARBA" id="ARBA00022448"/>
    </source>
</evidence>